<proteinExistence type="inferred from homology"/>
<name>A0A3G2L374_9FLAO</name>
<dbReference type="InterPro" id="IPR039425">
    <property type="entry name" value="RNA_pol_sigma-70-like"/>
</dbReference>
<gene>
    <name evidence="7" type="ORF">D1013_04485</name>
</gene>
<dbReference type="SUPFAM" id="SSF88659">
    <property type="entry name" value="Sigma3 and sigma4 domains of RNA polymerase sigma factors"/>
    <property type="match status" value="1"/>
</dbReference>
<evidence type="ECO:0000256" key="1">
    <source>
        <dbReference type="ARBA" id="ARBA00010641"/>
    </source>
</evidence>
<keyword evidence="8" id="KW-1185">Reference proteome</keyword>
<protein>
    <submittedName>
        <fullName evidence="7">RNA polymerase sigma-70 factor</fullName>
    </submittedName>
</protein>
<dbReference type="InterPro" id="IPR014284">
    <property type="entry name" value="RNA_pol_sigma-70_dom"/>
</dbReference>
<evidence type="ECO:0000313" key="7">
    <source>
        <dbReference type="EMBL" id="AYN66693.1"/>
    </source>
</evidence>
<dbReference type="RefSeq" id="WP_121847745.1">
    <property type="nucleotide sequence ID" value="NZ_CP032050.1"/>
</dbReference>
<dbReference type="OrthoDB" id="665981at2"/>
<keyword evidence="2" id="KW-0805">Transcription regulation</keyword>
<dbReference type="GO" id="GO:0003677">
    <property type="term" value="F:DNA binding"/>
    <property type="evidence" value="ECO:0007669"/>
    <property type="project" value="InterPro"/>
</dbReference>
<dbReference type="SUPFAM" id="SSF88946">
    <property type="entry name" value="Sigma2 domain of RNA polymerase sigma factors"/>
    <property type="match status" value="1"/>
</dbReference>
<comment type="similarity">
    <text evidence="1">Belongs to the sigma-70 factor family. ECF subfamily.</text>
</comment>
<keyword evidence="3" id="KW-0731">Sigma factor</keyword>
<dbReference type="InterPro" id="IPR007627">
    <property type="entry name" value="RNA_pol_sigma70_r2"/>
</dbReference>
<dbReference type="InterPro" id="IPR013249">
    <property type="entry name" value="RNA_pol_sigma70_r4_t2"/>
</dbReference>
<dbReference type="Gene3D" id="1.10.1740.10">
    <property type="match status" value="1"/>
</dbReference>
<dbReference type="PANTHER" id="PTHR43133:SF46">
    <property type="entry name" value="RNA POLYMERASE SIGMA-70 FACTOR ECF SUBFAMILY"/>
    <property type="match status" value="1"/>
</dbReference>
<evidence type="ECO:0000259" key="6">
    <source>
        <dbReference type="Pfam" id="PF08281"/>
    </source>
</evidence>
<dbReference type="Proteomes" id="UP000276309">
    <property type="component" value="Chromosome"/>
</dbReference>
<dbReference type="KEGG" id="emar:D1013_04485"/>
<feature type="domain" description="RNA polymerase sigma factor 70 region 4 type 2" evidence="6">
    <location>
        <begin position="121"/>
        <end position="169"/>
    </location>
</feature>
<dbReference type="InterPro" id="IPR013325">
    <property type="entry name" value="RNA_pol_sigma_r2"/>
</dbReference>
<evidence type="ECO:0000256" key="4">
    <source>
        <dbReference type="ARBA" id="ARBA00023163"/>
    </source>
</evidence>
<dbReference type="InterPro" id="IPR014327">
    <property type="entry name" value="RNA_pol_sigma70_bacteroid"/>
</dbReference>
<dbReference type="GO" id="GO:0016987">
    <property type="term" value="F:sigma factor activity"/>
    <property type="evidence" value="ECO:0007669"/>
    <property type="project" value="UniProtKB-KW"/>
</dbReference>
<reference evidence="7 8" key="1">
    <citation type="submission" date="2018-08" db="EMBL/GenBank/DDBJ databases">
        <title>The reduced genetic potential of extracellular carbohydrate catabolism in Euzebyella marina RN62, a Flavobacteriia bacterium isolated from the hadal water.</title>
        <authorList>
            <person name="Xue C."/>
        </authorList>
    </citation>
    <scope>NUCLEOTIDE SEQUENCE [LARGE SCALE GENOMIC DNA]</scope>
    <source>
        <strain evidence="7 8">RN62</strain>
    </source>
</reference>
<dbReference type="PANTHER" id="PTHR43133">
    <property type="entry name" value="RNA POLYMERASE ECF-TYPE SIGMA FACTO"/>
    <property type="match status" value="1"/>
</dbReference>
<evidence type="ECO:0000256" key="2">
    <source>
        <dbReference type="ARBA" id="ARBA00023015"/>
    </source>
</evidence>
<dbReference type="InterPro" id="IPR036388">
    <property type="entry name" value="WH-like_DNA-bd_sf"/>
</dbReference>
<dbReference type="AlphaFoldDB" id="A0A3G2L374"/>
<dbReference type="Gene3D" id="1.10.10.10">
    <property type="entry name" value="Winged helix-like DNA-binding domain superfamily/Winged helix DNA-binding domain"/>
    <property type="match status" value="1"/>
</dbReference>
<dbReference type="GO" id="GO:0006352">
    <property type="term" value="P:DNA-templated transcription initiation"/>
    <property type="evidence" value="ECO:0007669"/>
    <property type="project" value="InterPro"/>
</dbReference>
<keyword evidence="4" id="KW-0804">Transcription</keyword>
<evidence type="ECO:0000313" key="8">
    <source>
        <dbReference type="Proteomes" id="UP000276309"/>
    </source>
</evidence>
<dbReference type="EMBL" id="CP032050">
    <property type="protein sequence ID" value="AYN66693.1"/>
    <property type="molecule type" value="Genomic_DNA"/>
</dbReference>
<feature type="domain" description="RNA polymerase sigma-70 region 2" evidence="5">
    <location>
        <begin position="26"/>
        <end position="90"/>
    </location>
</feature>
<accession>A0A3G2L374</accession>
<evidence type="ECO:0000259" key="5">
    <source>
        <dbReference type="Pfam" id="PF04542"/>
    </source>
</evidence>
<dbReference type="NCBIfam" id="TIGR02937">
    <property type="entry name" value="sigma70-ECF"/>
    <property type="match status" value="1"/>
</dbReference>
<organism evidence="7 8">
    <name type="scientific">Euzebyella marina</name>
    <dbReference type="NCBI Taxonomy" id="1761453"/>
    <lineage>
        <taxon>Bacteria</taxon>
        <taxon>Pseudomonadati</taxon>
        <taxon>Bacteroidota</taxon>
        <taxon>Flavobacteriia</taxon>
        <taxon>Flavobacteriales</taxon>
        <taxon>Flavobacteriaceae</taxon>
        <taxon>Euzebyella</taxon>
    </lineage>
</organism>
<dbReference type="InterPro" id="IPR013324">
    <property type="entry name" value="RNA_pol_sigma_r3/r4-like"/>
</dbReference>
<evidence type="ECO:0000256" key="3">
    <source>
        <dbReference type="ARBA" id="ARBA00023082"/>
    </source>
</evidence>
<dbReference type="NCBIfam" id="TIGR02985">
    <property type="entry name" value="Sig70_bacteroi1"/>
    <property type="match status" value="1"/>
</dbReference>
<dbReference type="Pfam" id="PF08281">
    <property type="entry name" value="Sigma70_r4_2"/>
    <property type="match status" value="1"/>
</dbReference>
<sequence>MNSQISDRQLIDGIKRGDNVSFQMVYNKYFDRLYRYSQAMITDGQLSEDIIQELFTTLWMKRSHLNIVNLEAYLVTALRHKIINVYRNNRYVDLDETIIEALPGVNEIEEKQKETDLESEFKNLLSRLPRKCRNVFYLSRIKNYRNKEIAEELDISIRTVETHISNALQYFKVY</sequence>
<dbReference type="Pfam" id="PF04542">
    <property type="entry name" value="Sigma70_r2"/>
    <property type="match status" value="1"/>
</dbReference>